<proteinExistence type="predicted"/>
<name>A0A9W9BUJ5_9HYPO</name>
<organism evidence="1 2">
    <name type="scientific">Fusarium piperis</name>
    <dbReference type="NCBI Taxonomy" id="1435070"/>
    <lineage>
        <taxon>Eukaryota</taxon>
        <taxon>Fungi</taxon>
        <taxon>Dikarya</taxon>
        <taxon>Ascomycota</taxon>
        <taxon>Pezizomycotina</taxon>
        <taxon>Sordariomycetes</taxon>
        <taxon>Hypocreomycetidae</taxon>
        <taxon>Hypocreales</taxon>
        <taxon>Nectriaceae</taxon>
        <taxon>Fusarium</taxon>
        <taxon>Fusarium solani species complex</taxon>
    </lineage>
</organism>
<dbReference type="InterPro" id="IPR036047">
    <property type="entry name" value="F-box-like_dom_sf"/>
</dbReference>
<protein>
    <recommendedName>
        <fullName evidence="3">F-box domain-containing protein</fullName>
    </recommendedName>
</protein>
<dbReference type="SUPFAM" id="SSF81383">
    <property type="entry name" value="F-box domain"/>
    <property type="match status" value="1"/>
</dbReference>
<gene>
    <name evidence="1" type="ORF">N0V84_000255</name>
</gene>
<dbReference type="Proteomes" id="UP001140502">
    <property type="component" value="Unassembled WGS sequence"/>
</dbReference>
<sequence>MQTPASPRNHPPLPVETWDHICSLLPKSSLSRLRLVSSGFNDIALPRIFRSVLVEGYNDSAERFVNIAKTPRLRALVHELTIDTWVGPDFAYQNHEGYPLSAAFMAAMPYVRCFGRLTALHVRFNQVCGQESRVDYMEETWQLRRRVLDTICHCITGTWTLEKQLEMDQEMRDDLEDIELEYSQELVAAPQGQAMQLRELTIANLAAYYDPKLCASRAWQEVIALPTLIDLKLLITAEEDEAAAELALYLKEKYEFFEALPSTWLSPNMNEHLRTLSLYFRDYWGWFPKMDFRTFGEDSPFPQLKVLALGNYIFSHDWQIDWFPSVGRKNGSNGLQELYLDDCPILFEGEQIIPFEKGTGYPDYKVVTTGVYNTGTFEHSLRWNQILSHWAVAMKGLKVFRMGHGSSWDGAPRDTLMSIRRDPEYADINRQKLNYRISHNGHRNFTCPAPLGVDGSDEQRYGAWASGRYTKGTGICESREALMRYVSYDVGYGASWMETANASPPRVAPFAPEEGTIARDNAAYEVLMAAVNARAAGGD</sequence>
<evidence type="ECO:0000313" key="2">
    <source>
        <dbReference type="Proteomes" id="UP001140502"/>
    </source>
</evidence>
<dbReference type="PANTHER" id="PTHR42057:SF2">
    <property type="entry name" value="F-BOX DOMAIN PROTEIN (AFU_ORTHOLOGUE AFUA_4G00200)-RELATED"/>
    <property type="match status" value="1"/>
</dbReference>
<evidence type="ECO:0008006" key="3">
    <source>
        <dbReference type="Google" id="ProtNLM"/>
    </source>
</evidence>
<dbReference type="AlphaFoldDB" id="A0A9W9BUJ5"/>
<comment type="caution">
    <text evidence="1">The sequence shown here is derived from an EMBL/GenBank/DDBJ whole genome shotgun (WGS) entry which is preliminary data.</text>
</comment>
<dbReference type="OrthoDB" id="3140657at2759"/>
<evidence type="ECO:0000313" key="1">
    <source>
        <dbReference type="EMBL" id="KAJ4329360.1"/>
    </source>
</evidence>
<keyword evidence="2" id="KW-1185">Reference proteome</keyword>
<dbReference type="PANTHER" id="PTHR42057">
    <property type="entry name" value="F-BOX DOMAIN PROTEIN (AFU_ORTHOLOGUE AFUA_4G00200)"/>
    <property type="match status" value="1"/>
</dbReference>
<reference evidence="1" key="1">
    <citation type="submission" date="2022-10" db="EMBL/GenBank/DDBJ databases">
        <title>Tapping the CABI collections for fungal endophytes: first genome assemblies for Collariella, Neodidymelliopsis, Ascochyta clinopodiicola, Didymella pomorum, Didymosphaeria variabile, Neocosmospora piperis and Neocucurbitaria cava.</title>
        <authorList>
            <person name="Hill R."/>
        </authorList>
    </citation>
    <scope>NUCLEOTIDE SEQUENCE</scope>
    <source>
        <strain evidence="1">IMI 366586</strain>
    </source>
</reference>
<dbReference type="EMBL" id="JAPEUR010000002">
    <property type="protein sequence ID" value="KAJ4329360.1"/>
    <property type="molecule type" value="Genomic_DNA"/>
</dbReference>
<accession>A0A9W9BUJ5</accession>